<reference evidence="2 3" key="1">
    <citation type="submission" date="2017-12" db="EMBL/GenBank/DDBJ databases">
        <authorList>
            <consortium name="DOE Joint Genome Institute"/>
            <person name="Haridas S."/>
            <person name="Kjaerbolling I."/>
            <person name="Vesth T.C."/>
            <person name="Frisvad J.C."/>
            <person name="Nybo J.L."/>
            <person name="Theobald S."/>
            <person name="Kuo A."/>
            <person name="Bowyer P."/>
            <person name="Matsuda Y."/>
            <person name="Mondo S."/>
            <person name="Lyhne E.K."/>
            <person name="Kogle M.E."/>
            <person name="Clum A."/>
            <person name="Lipzen A."/>
            <person name="Salamov A."/>
            <person name="Ngan C.Y."/>
            <person name="Daum C."/>
            <person name="Chiniquy J."/>
            <person name="Barry K."/>
            <person name="LaButti K."/>
            <person name="Simmons B.A."/>
            <person name="Magnuson J.K."/>
            <person name="Mortensen U.H."/>
            <person name="Larsen T.O."/>
            <person name="Grigoriev I.V."/>
            <person name="Baker S.E."/>
            <person name="Andersen M.R."/>
            <person name="Nordberg H.P."/>
            <person name="Cantor M.N."/>
            <person name="Hua S.X."/>
        </authorList>
    </citation>
    <scope>NUCLEOTIDE SEQUENCE [LARGE SCALE GENOMIC DNA]</scope>
    <source>
        <strain evidence="2 3">CBS 102.13</strain>
    </source>
</reference>
<dbReference type="RefSeq" id="XP_024674276.1">
    <property type="nucleotide sequence ID" value="XM_024811707.1"/>
</dbReference>
<evidence type="ECO:0000313" key="3">
    <source>
        <dbReference type="Proteomes" id="UP000234585"/>
    </source>
</evidence>
<dbReference type="GeneID" id="36518867"/>
<feature type="transmembrane region" description="Helical" evidence="1">
    <location>
        <begin position="6"/>
        <end position="28"/>
    </location>
</feature>
<keyword evidence="1" id="KW-1133">Transmembrane helix</keyword>
<keyword evidence="1" id="KW-0472">Membrane</keyword>
<protein>
    <submittedName>
        <fullName evidence="2">Uncharacterized protein</fullName>
    </submittedName>
</protein>
<gene>
    <name evidence="2" type="ORF">BDW47DRAFT_101685</name>
</gene>
<keyword evidence="3" id="KW-1185">Reference proteome</keyword>
<proteinExistence type="predicted"/>
<dbReference type="EMBL" id="KZ559125">
    <property type="protein sequence ID" value="PLB40264.1"/>
    <property type="molecule type" value="Genomic_DNA"/>
</dbReference>
<dbReference type="Proteomes" id="UP000234585">
    <property type="component" value="Unassembled WGS sequence"/>
</dbReference>
<organism evidence="2 3">
    <name type="scientific">Aspergillus candidus</name>
    <dbReference type="NCBI Taxonomy" id="41067"/>
    <lineage>
        <taxon>Eukaryota</taxon>
        <taxon>Fungi</taxon>
        <taxon>Dikarya</taxon>
        <taxon>Ascomycota</taxon>
        <taxon>Pezizomycotina</taxon>
        <taxon>Eurotiomycetes</taxon>
        <taxon>Eurotiomycetidae</taxon>
        <taxon>Eurotiales</taxon>
        <taxon>Aspergillaceae</taxon>
        <taxon>Aspergillus</taxon>
        <taxon>Aspergillus subgen. Circumdati</taxon>
    </lineage>
</organism>
<evidence type="ECO:0000256" key="1">
    <source>
        <dbReference type="SAM" id="Phobius"/>
    </source>
</evidence>
<accession>A0A2I2FI20</accession>
<name>A0A2I2FI20_ASPCN</name>
<sequence>MKTRFIWPIVRGVFWLIEMVSYISIYCICGSSEEATGMVHLGSMFASSLQLKPMRSVDMAASEV</sequence>
<keyword evidence="1" id="KW-0812">Transmembrane</keyword>
<evidence type="ECO:0000313" key="2">
    <source>
        <dbReference type="EMBL" id="PLB40264.1"/>
    </source>
</evidence>
<dbReference type="AlphaFoldDB" id="A0A2I2FI20"/>